<feature type="compositionally biased region" description="Low complexity" evidence="3">
    <location>
        <begin position="108"/>
        <end position="128"/>
    </location>
</feature>
<evidence type="ECO:0000256" key="3">
    <source>
        <dbReference type="SAM" id="MobiDB-lite"/>
    </source>
</evidence>
<dbReference type="SUPFAM" id="SSF160350">
    <property type="entry name" value="Rnp2-like"/>
    <property type="match status" value="1"/>
</dbReference>
<sequence>MEIDTAPAAKQQATPLKLTRFSEATESYYIYLTVEMDSQHDGHSAKPKSSSKYELSIMTFRRMLSSAVQDLFGATMGGGINIDILGYWTDAKQDPYNRLATSIPPPTSIQSSNIPADTTAESSSSQSTTAVTSALRKTATVKWTHVATTAASAVLRCHASDLNHLWNSLTLFNTLVDESEARFEVRYVSGTLLGLQANSRQMQWV</sequence>
<dbReference type="GO" id="GO:0030681">
    <property type="term" value="C:multimeric ribonuclease P complex"/>
    <property type="evidence" value="ECO:0007669"/>
    <property type="project" value="TreeGrafter"/>
</dbReference>
<name>A0A9P3HDE1_9FUNG</name>
<comment type="similarity">
    <text evidence="1">Belongs to the eukaryotic/archaeal RNase P protein component 2 family.</text>
</comment>
<reference evidence="4" key="1">
    <citation type="submission" date="2021-11" db="EMBL/GenBank/DDBJ databases">
        <authorList>
            <person name="Herlambang A."/>
            <person name="Guo Y."/>
            <person name="Takashima Y."/>
            <person name="Nishizawa T."/>
        </authorList>
    </citation>
    <scope>NUCLEOTIDE SEQUENCE</scope>
    <source>
        <strain evidence="4">E1425</strain>
    </source>
</reference>
<dbReference type="GO" id="GO:0005730">
    <property type="term" value="C:nucleolus"/>
    <property type="evidence" value="ECO:0007669"/>
    <property type="project" value="TreeGrafter"/>
</dbReference>
<dbReference type="PANTHER" id="PTHR15441">
    <property type="entry name" value="RIBONUCLEASE P PROTEIN SUBUNIT P14"/>
    <property type="match status" value="1"/>
</dbReference>
<keyword evidence="5" id="KW-1185">Reference proteome</keyword>
<dbReference type="EMBL" id="BQFW01000009">
    <property type="protein sequence ID" value="GJJ74551.1"/>
    <property type="molecule type" value="Genomic_DNA"/>
</dbReference>
<dbReference type="OrthoDB" id="2419997at2759"/>
<dbReference type="GO" id="GO:0033204">
    <property type="term" value="F:ribonuclease P RNA binding"/>
    <property type="evidence" value="ECO:0007669"/>
    <property type="project" value="TreeGrafter"/>
</dbReference>
<comment type="caution">
    <text evidence="4">The sequence shown here is derived from an EMBL/GenBank/DDBJ whole genome shotgun (WGS) entry which is preliminary data.</text>
</comment>
<dbReference type="PANTHER" id="PTHR15441:SF1">
    <property type="entry name" value="RIBONUCLEASE P PROTEIN SUBUNIT P14"/>
    <property type="match status" value="1"/>
</dbReference>
<evidence type="ECO:0000256" key="2">
    <source>
        <dbReference type="ARBA" id="ARBA00022694"/>
    </source>
</evidence>
<keyword evidence="2" id="KW-0819">tRNA processing</keyword>
<dbReference type="InterPro" id="IPR038085">
    <property type="entry name" value="Rnp2-like_sf"/>
</dbReference>
<evidence type="ECO:0000313" key="4">
    <source>
        <dbReference type="EMBL" id="GJJ74551.1"/>
    </source>
</evidence>
<dbReference type="InterPro" id="IPR002759">
    <property type="entry name" value="Pop5/Rpp14/Rnp2-like"/>
</dbReference>
<gene>
    <name evidence="4" type="ORF">EMPS_06909</name>
</gene>
<organism evidence="4 5">
    <name type="scientific">Entomortierella parvispora</name>
    <dbReference type="NCBI Taxonomy" id="205924"/>
    <lineage>
        <taxon>Eukaryota</taxon>
        <taxon>Fungi</taxon>
        <taxon>Fungi incertae sedis</taxon>
        <taxon>Mucoromycota</taxon>
        <taxon>Mortierellomycotina</taxon>
        <taxon>Mortierellomycetes</taxon>
        <taxon>Mortierellales</taxon>
        <taxon>Mortierellaceae</taxon>
        <taxon>Entomortierella</taxon>
    </lineage>
</organism>
<accession>A0A9P3HDE1</accession>
<feature type="region of interest" description="Disordered" evidence="3">
    <location>
        <begin position="102"/>
        <end position="128"/>
    </location>
</feature>
<dbReference type="GO" id="GO:0001682">
    <property type="term" value="P:tRNA 5'-leader removal"/>
    <property type="evidence" value="ECO:0007669"/>
    <property type="project" value="InterPro"/>
</dbReference>
<proteinExistence type="inferred from homology"/>
<protein>
    <submittedName>
        <fullName evidence="4">Uncharacterized protein</fullName>
    </submittedName>
</protein>
<reference evidence="4" key="2">
    <citation type="journal article" date="2022" name="Microbiol. Resour. Announc.">
        <title>Whole-Genome Sequence of Entomortierella parvispora E1425, a Mucoromycotan Fungus Associated with Burkholderiaceae-Related Endosymbiotic Bacteria.</title>
        <authorList>
            <person name="Herlambang A."/>
            <person name="Guo Y."/>
            <person name="Takashima Y."/>
            <person name="Narisawa K."/>
            <person name="Ohta H."/>
            <person name="Nishizawa T."/>
        </authorList>
    </citation>
    <scope>NUCLEOTIDE SEQUENCE</scope>
    <source>
        <strain evidence="4">E1425</strain>
    </source>
</reference>
<evidence type="ECO:0000313" key="5">
    <source>
        <dbReference type="Proteomes" id="UP000827284"/>
    </source>
</evidence>
<dbReference type="AlphaFoldDB" id="A0A9P3HDE1"/>
<dbReference type="Pfam" id="PF01900">
    <property type="entry name" value="RNase_P_Rpp14"/>
    <property type="match status" value="1"/>
</dbReference>
<evidence type="ECO:0000256" key="1">
    <source>
        <dbReference type="ARBA" id="ARBA00010800"/>
    </source>
</evidence>
<dbReference type="Gene3D" id="3.30.70.3250">
    <property type="entry name" value="Ribonuclease P, Pop5 subunit"/>
    <property type="match status" value="1"/>
</dbReference>
<dbReference type="Proteomes" id="UP000827284">
    <property type="component" value="Unassembled WGS sequence"/>
</dbReference>